<organism evidence="2 3">
    <name type="scientific">Aspergillus felis</name>
    <dbReference type="NCBI Taxonomy" id="1287682"/>
    <lineage>
        <taxon>Eukaryota</taxon>
        <taxon>Fungi</taxon>
        <taxon>Dikarya</taxon>
        <taxon>Ascomycota</taxon>
        <taxon>Pezizomycotina</taxon>
        <taxon>Eurotiomycetes</taxon>
        <taxon>Eurotiomycetidae</taxon>
        <taxon>Eurotiales</taxon>
        <taxon>Aspergillaceae</taxon>
        <taxon>Aspergillus</taxon>
        <taxon>Aspergillus subgen. Fumigati</taxon>
    </lineage>
</organism>
<gene>
    <name evidence="2" type="ORF">CNMCM7691_010138</name>
</gene>
<dbReference type="AlphaFoldDB" id="A0A8H6QZG9"/>
<comment type="caution">
    <text evidence="2">The sequence shown here is derived from an EMBL/GenBank/DDBJ whole genome shotgun (WGS) entry which is preliminary data.</text>
</comment>
<evidence type="ECO:0000313" key="3">
    <source>
        <dbReference type="Proteomes" id="UP000641853"/>
    </source>
</evidence>
<dbReference type="Pfam" id="PF00702">
    <property type="entry name" value="Hydrolase"/>
    <property type="match status" value="1"/>
</dbReference>
<name>A0A8H6QZG9_9EURO</name>
<evidence type="ECO:0008006" key="4">
    <source>
        <dbReference type="Google" id="ProtNLM"/>
    </source>
</evidence>
<dbReference type="SUPFAM" id="SSF56784">
    <property type="entry name" value="HAD-like"/>
    <property type="match status" value="1"/>
</dbReference>
<reference evidence="2" key="1">
    <citation type="submission" date="2020-06" db="EMBL/GenBank/DDBJ databases">
        <title>Draft genome sequences of strains closely related to Aspergillus parafelis and Aspergillus hiratsukae.</title>
        <authorList>
            <person name="Dos Santos R.A.C."/>
            <person name="Rivero-Menendez O."/>
            <person name="Steenwyk J.L."/>
            <person name="Mead M.E."/>
            <person name="Goldman G.H."/>
            <person name="Alastruey-Izquierdo A."/>
            <person name="Rokas A."/>
        </authorList>
    </citation>
    <scope>NUCLEOTIDE SEQUENCE</scope>
    <source>
        <strain evidence="2">CNM-CM7691</strain>
    </source>
</reference>
<evidence type="ECO:0000313" key="2">
    <source>
        <dbReference type="EMBL" id="KAF7180847.1"/>
    </source>
</evidence>
<dbReference type="EMBL" id="JACBAG010001829">
    <property type="protein sequence ID" value="KAF7180847.1"/>
    <property type="molecule type" value="Genomic_DNA"/>
</dbReference>
<keyword evidence="1" id="KW-0378">Hydrolase</keyword>
<dbReference type="Gene3D" id="1.10.150.240">
    <property type="entry name" value="Putative phosphatase, domain 2"/>
    <property type="match status" value="1"/>
</dbReference>
<dbReference type="PANTHER" id="PTHR43316:SF3">
    <property type="entry name" value="HALOACID DEHALOGENASE, TYPE II (AFU_ORTHOLOGUE AFUA_2G07750)-RELATED"/>
    <property type="match status" value="1"/>
</dbReference>
<dbReference type="Proteomes" id="UP000641853">
    <property type="component" value="Unassembled WGS sequence"/>
</dbReference>
<dbReference type="InterPro" id="IPR051540">
    <property type="entry name" value="S-2-haloacid_dehalogenase"/>
</dbReference>
<dbReference type="GO" id="GO:0016787">
    <property type="term" value="F:hydrolase activity"/>
    <property type="evidence" value="ECO:0007669"/>
    <property type="project" value="UniProtKB-KW"/>
</dbReference>
<dbReference type="Gene3D" id="3.40.50.1000">
    <property type="entry name" value="HAD superfamily/HAD-like"/>
    <property type="match status" value="1"/>
</dbReference>
<sequence length="281" mass="30814">MADLPSSFIITLNGTPIAKNFESEEDERIHAGTDGNNPAVFTLNDGLLECDGWYLGRGLIEDRSMLPKPVFWHKKGAEVDVASIQKTAIEGYGEFVIRNGGHHDSFSNITRNSLRHAVAEHGEKLDEGAIDELLRAYDSLSTFPDVQPTLSQLANRPDITAVVFSNGTQAMVTNSVRDSPDLSPHSAVFKQIITVDEVRQFKPAPAVYAHLAQKMGKSPSSQMADLWLVSGNPFDVIGARSCGMHVIWVDRARRGWMDAAVPDLQPTAVVHDLNDILTVIQ</sequence>
<accession>A0A8H6QZG9</accession>
<dbReference type="InterPro" id="IPR036412">
    <property type="entry name" value="HAD-like_sf"/>
</dbReference>
<dbReference type="InterPro" id="IPR023198">
    <property type="entry name" value="PGP-like_dom2"/>
</dbReference>
<keyword evidence="3" id="KW-1185">Reference proteome</keyword>
<evidence type="ECO:0000256" key="1">
    <source>
        <dbReference type="ARBA" id="ARBA00022801"/>
    </source>
</evidence>
<dbReference type="PANTHER" id="PTHR43316">
    <property type="entry name" value="HYDROLASE, HALOACID DELAHOGENASE-RELATED"/>
    <property type="match status" value="1"/>
</dbReference>
<proteinExistence type="predicted"/>
<dbReference type="InterPro" id="IPR023214">
    <property type="entry name" value="HAD_sf"/>
</dbReference>
<protein>
    <recommendedName>
        <fullName evidence="4">Haloacid dehalogenase-like hydrolase</fullName>
    </recommendedName>
</protein>